<dbReference type="HOGENOM" id="CLU_066193_4_1_5"/>
<dbReference type="AlphaFoldDB" id="Q0AKT2"/>
<dbReference type="STRING" id="394221.Mmar10_2830"/>
<dbReference type="RefSeq" id="WP_011644755.1">
    <property type="nucleotide sequence ID" value="NC_008347.1"/>
</dbReference>
<protein>
    <submittedName>
        <fullName evidence="5">Transcriptional regulator, AraC family</fullName>
    </submittedName>
</protein>
<dbReference type="SUPFAM" id="SSF46689">
    <property type="entry name" value="Homeodomain-like"/>
    <property type="match status" value="1"/>
</dbReference>
<reference evidence="5 6" key="1">
    <citation type="submission" date="2006-08" db="EMBL/GenBank/DDBJ databases">
        <title>Complete sequence of Maricaulis maris MCS10.</title>
        <authorList>
            <consortium name="US DOE Joint Genome Institute"/>
            <person name="Copeland A."/>
            <person name="Lucas S."/>
            <person name="Lapidus A."/>
            <person name="Barry K."/>
            <person name="Detter J.C."/>
            <person name="Glavina del Rio T."/>
            <person name="Hammon N."/>
            <person name="Israni S."/>
            <person name="Dalin E."/>
            <person name="Tice H."/>
            <person name="Pitluck S."/>
            <person name="Saunders E."/>
            <person name="Brettin T."/>
            <person name="Bruce D."/>
            <person name="Han C."/>
            <person name="Tapia R."/>
            <person name="Gilna P."/>
            <person name="Schmutz J."/>
            <person name="Larimer F."/>
            <person name="Land M."/>
            <person name="Hauser L."/>
            <person name="Kyrpides N."/>
            <person name="Mikhailova N."/>
            <person name="Viollier P."/>
            <person name="Stephens C."/>
            <person name="Richardson P."/>
        </authorList>
    </citation>
    <scope>NUCLEOTIDE SEQUENCE [LARGE SCALE GENOMIC DNA]</scope>
    <source>
        <strain evidence="5 6">MCS10</strain>
    </source>
</reference>
<dbReference type="EMBL" id="CP000449">
    <property type="protein sequence ID" value="ABI67111.1"/>
    <property type="molecule type" value="Genomic_DNA"/>
</dbReference>
<name>Q0AKT2_MARMM</name>
<dbReference type="InterPro" id="IPR050204">
    <property type="entry name" value="AraC_XylS_family_regulators"/>
</dbReference>
<accession>Q0AKT2</accession>
<evidence type="ECO:0000259" key="4">
    <source>
        <dbReference type="PROSITE" id="PS01124"/>
    </source>
</evidence>
<dbReference type="InterPro" id="IPR046532">
    <property type="entry name" value="DUF6597"/>
</dbReference>
<dbReference type="PANTHER" id="PTHR46796:SF15">
    <property type="entry name" value="BLL1074 PROTEIN"/>
    <property type="match status" value="1"/>
</dbReference>
<dbReference type="SMART" id="SM00342">
    <property type="entry name" value="HTH_ARAC"/>
    <property type="match status" value="1"/>
</dbReference>
<dbReference type="eggNOG" id="COG2207">
    <property type="taxonomic scope" value="Bacteria"/>
</dbReference>
<feature type="domain" description="HTH araC/xylS-type" evidence="4">
    <location>
        <begin position="157"/>
        <end position="255"/>
    </location>
</feature>
<sequence>MDEVEYHVEPVTGGMADLVSEVWHLRHGGDESPQMIAPDGCCEIILHRGTPPLERSGDGWVRQSDAFLYGPLNRALTLGLSGPMDVLGIRLHPWAVGGLGRDPSVWRNRSVALDTIIGPGPSERLLALARQAASPADFLTISTPLLDDCLRLCELPDDVVDLVSSLRGGDAVSIRQLVTRTGLGERTIRRRFERSCGLPAGDLVGIFRFHRAREAIKAGRPLSEVADLAGYADQAHMTRDFRRFAGITPVPARKPAAFDVLYQR</sequence>
<dbReference type="PANTHER" id="PTHR46796">
    <property type="entry name" value="HTH-TYPE TRANSCRIPTIONAL ACTIVATOR RHAS-RELATED"/>
    <property type="match status" value="1"/>
</dbReference>
<dbReference type="Pfam" id="PF20240">
    <property type="entry name" value="DUF6597"/>
    <property type="match status" value="1"/>
</dbReference>
<dbReference type="Gene3D" id="1.10.10.60">
    <property type="entry name" value="Homeodomain-like"/>
    <property type="match status" value="1"/>
</dbReference>
<dbReference type="PROSITE" id="PS01124">
    <property type="entry name" value="HTH_ARAC_FAMILY_2"/>
    <property type="match status" value="1"/>
</dbReference>
<keyword evidence="2" id="KW-0238">DNA-binding</keyword>
<evidence type="ECO:0000256" key="1">
    <source>
        <dbReference type="ARBA" id="ARBA00023015"/>
    </source>
</evidence>
<keyword evidence="1" id="KW-0805">Transcription regulation</keyword>
<dbReference type="InterPro" id="IPR009057">
    <property type="entry name" value="Homeodomain-like_sf"/>
</dbReference>
<organism evidence="5 6">
    <name type="scientific">Maricaulis maris (strain MCS10)</name>
    <name type="common">Caulobacter maris</name>
    <dbReference type="NCBI Taxonomy" id="394221"/>
    <lineage>
        <taxon>Bacteria</taxon>
        <taxon>Pseudomonadati</taxon>
        <taxon>Pseudomonadota</taxon>
        <taxon>Alphaproteobacteria</taxon>
        <taxon>Maricaulales</taxon>
        <taxon>Maricaulaceae</taxon>
        <taxon>Maricaulis</taxon>
    </lineage>
</organism>
<evidence type="ECO:0000313" key="6">
    <source>
        <dbReference type="Proteomes" id="UP000001964"/>
    </source>
</evidence>
<dbReference type="GO" id="GO:0043565">
    <property type="term" value="F:sequence-specific DNA binding"/>
    <property type="evidence" value="ECO:0007669"/>
    <property type="project" value="InterPro"/>
</dbReference>
<keyword evidence="3" id="KW-0804">Transcription</keyword>
<evidence type="ECO:0000313" key="5">
    <source>
        <dbReference type="EMBL" id="ABI67111.1"/>
    </source>
</evidence>
<proteinExistence type="predicted"/>
<gene>
    <name evidence="5" type="ordered locus">Mmar10_2830</name>
</gene>
<dbReference type="InterPro" id="IPR018060">
    <property type="entry name" value="HTH_AraC"/>
</dbReference>
<dbReference type="KEGG" id="mmr:Mmar10_2830"/>
<dbReference type="GO" id="GO:0003700">
    <property type="term" value="F:DNA-binding transcription factor activity"/>
    <property type="evidence" value="ECO:0007669"/>
    <property type="project" value="InterPro"/>
</dbReference>
<dbReference type="Pfam" id="PF12833">
    <property type="entry name" value="HTH_18"/>
    <property type="match status" value="1"/>
</dbReference>
<evidence type="ECO:0000256" key="2">
    <source>
        <dbReference type="ARBA" id="ARBA00023125"/>
    </source>
</evidence>
<keyword evidence="6" id="KW-1185">Reference proteome</keyword>
<evidence type="ECO:0000256" key="3">
    <source>
        <dbReference type="ARBA" id="ARBA00023163"/>
    </source>
</evidence>
<dbReference type="Proteomes" id="UP000001964">
    <property type="component" value="Chromosome"/>
</dbReference>